<evidence type="ECO:0000256" key="8">
    <source>
        <dbReference type="SAM" id="SignalP"/>
    </source>
</evidence>
<protein>
    <submittedName>
        <fullName evidence="10">Cytochrome c peroxidase</fullName>
    </submittedName>
</protein>
<dbReference type="Proteomes" id="UP000199345">
    <property type="component" value="Unassembled WGS sequence"/>
</dbReference>
<dbReference type="SUPFAM" id="SSF46626">
    <property type="entry name" value="Cytochrome c"/>
    <property type="match status" value="2"/>
</dbReference>
<evidence type="ECO:0000313" key="10">
    <source>
        <dbReference type="EMBL" id="SET01926.1"/>
    </source>
</evidence>
<gene>
    <name evidence="10" type="ORF">SAMN05216326_10972</name>
</gene>
<evidence type="ECO:0000256" key="3">
    <source>
        <dbReference type="ARBA" id="ARBA00022723"/>
    </source>
</evidence>
<dbReference type="InterPro" id="IPR036909">
    <property type="entry name" value="Cyt_c-like_dom_sf"/>
</dbReference>
<keyword evidence="11" id="KW-1185">Reference proteome</keyword>
<dbReference type="InterPro" id="IPR051395">
    <property type="entry name" value="Cytochrome_c_Peroxidase/MauG"/>
</dbReference>
<feature type="domain" description="Cytochrome c" evidence="9">
    <location>
        <begin position="346"/>
        <end position="459"/>
    </location>
</feature>
<dbReference type="EMBL" id="FOIA01000009">
    <property type="protein sequence ID" value="SET01926.1"/>
    <property type="molecule type" value="Genomic_DNA"/>
</dbReference>
<reference evidence="11" key="1">
    <citation type="submission" date="2016-10" db="EMBL/GenBank/DDBJ databases">
        <authorList>
            <person name="Varghese N."/>
            <person name="Submissions S."/>
        </authorList>
    </citation>
    <scope>NUCLEOTIDE SEQUENCE [LARGE SCALE GENOMIC DNA]</scope>
    <source>
        <strain evidence="11">Nm71</strain>
    </source>
</reference>
<feature type="compositionally biased region" description="Basic and acidic residues" evidence="7">
    <location>
        <begin position="92"/>
        <end position="121"/>
    </location>
</feature>
<dbReference type="AlphaFoldDB" id="A0A1I0B5A4"/>
<dbReference type="GO" id="GO:0046872">
    <property type="term" value="F:metal ion binding"/>
    <property type="evidence" value="ECO:0007669"/>
    <property type="project" value="UniProtKB-KW"/>
</dbReference>
<evidence type="ECO:0000256" key="6">
    <source>
        <dbReference type="PROSITE-ProRule" id="PRU00433"/>
    </source>
</evidence>
<evidence type="ECO:0000256" key="5">
    <source>
        <dbReference type="ARBA" id="ARBA00023004"/>
    </source>
</evidence>
<evidence type="ECO:0000256" key="7">
    <source>
        <dbReference type="SAM" id="MobiDB-lite"/>
    </source>
</evidence>
<feature type="compositionally biased region" description="Basic and acidic residues" evidence="7">
    <location>
        <begin position="131"/>
        <end position="156"/>
    </location>
</feature>
<proteinExistence type="predicted"/>
<feature type="domain" description="Cytochrome c" evidence="9">
    <location>
        <begin position="192"/>
        <end position="297"/>
    </location>
</feature>
<dbReference type="InterPro" id="IPR002395">
    <property type="entry name" value="Kininogen"/>
</dbReference>
<keyword evidence="8" id="KW-0732">Signal</keyword>
<feature type="region of interest" description="Disordered" evidence="7">
    <location>
        <begin position="20"/>
        <end position="168"/>
    </location>
</feature>
<evidence type="ECO:0000313" key="11">
    <source>
        <dbReference type="Proteomes" id="UP000199345"/>
    </source>
</evidence>
<dbReference type="PANTHER" id="PTHR30600:SF7">
    <property type="entry name" value="CYTOCHROME C PEROXIDASE-RELATED"/>
    <property type="match status" value="1"/>
</dbReference>
<keyword evidence="5 6" id="KW-0408">Iron</keyword>
<evidence type="ECO:0000256" key="2">
    <source>
        <dbReference type="ARBA" id="ARBA00022617"/>
    </source>
</evidence>
<dbReference type="PROSITE" id="PS51007">
    <property type="entry name" value="CYTC"/>
    <property type="match status" value="2"/>
</dbReference>
<keyword evidence="4" id="KW-0560">Oxidoreductase</keyword>
<dbReference type="GO" id="GO:0004130">
    <property type="term" value="F:cytochrome-c peroxidase activity"/>
    <property type="evidence" value="ECO:0007669"/>
    <property type="project" value="TreeGrafter"/>
</dbReference>
<feature type="chain" id="PRO_5011755424" evidence="8">
    <location>
        <begin position="18"/>
        <end position="464"/>
    </location>
</feature>
<keyword evidence="10" id="KW-0575">Peroxidase</keyword>
<dbReference type="GO" id="GO:0020037">
    <property type="term" value="F:heme binding"/>
    <property type="evidence" value="ECO:0007669"/>
    <property type="project" value="InterPro"/>
</dbReference>
<dbReference type="RefSeq" id="WP_256207448.1">
    <property type="nucleotide sequence ID" value="NZ_FOIA01000009.1"/>
</dbReference>
<accession>A0A1I0B5A4</accession>
<dbReference type="InterPro" id="IPR004852">
    <property type="entry name" value="Di-haem_cyt_c_peroxidsae"/>
</dbReference>
<evidence type="ECO:0000256" key="4">
    <source>
        <dbReference type="ARBA" id="ARBA00023002"/>
    </source>
</evidence>
<keyword evidence="3 6" id="KW-0479">Metal-binding</keyword>
<dbReference type="Gene3D" id="1.10.760.10">
    <property type="entry name" value="Cytochrome c-like domain"/>
    <property type="match status" value="2"/>
</dbReference>
<feature type="compositionally biased region" description="Basic and acidic residues" evidence="7">
    <location>
        <begin position="43"/>
        <end position="83"/>
    </location>
</feature>
<dbReference type="Pfam" id="PF03150">
    <property type="entry name" value="CCP_MauG"/>
    <property type="match status" value="1"/>
</dbReference>
<dbReference type="PRINTS" id="PR00334">
    <property type="entry name" value="KININOGEN"/>
</dbReference>
<organism evidence="10 11">
    <name type="scientific">Nitrosomonas marina</name>
    <dbReference type="NCBI Taxonomy" id="917"/>
    <lineage>
        <taxon>Bacteria</taxon>
        <taxon>Pseudomonadati</taxon>
        <taxon>Pseudomonadota</taxon>
        <taxon>Betaproteobacteria</taxon>
        <taxon>Nitrosomonadales</taxon>
        <taxon>Nitrosomonadaceae</taxon>
        <taxon>Nitrosomonas</taxon>
    </lineage>
</organism>
<dbReference type="InterPro" id="IPR009056">
    <property type="entry name" value="Cyt_c-like_dom"/>
</dbReference>
<feature type="signal peptide" evidence="8">
    <location>
        <begin position="1"/>
        <end position="17"/>
    </location>
</feature>
<keyword evidence="2 6" id="KW-0349">Heme</keyword>
<feature type="region of interest" description="Disordered" evidence="7">
    <location>
        <begin position="224"/>
        <end position="244"/>
    </location>
</feature>
<dbReference type="PANTHER" id="PTHR30600">
    <property type="entry name" value="CYTOCHROME C PEROXIDASE-RELATED"/>
    <property type="match status" value="1"/>
</dbReference>
<evidence type="ECO:0000256" key="1">
    <source>
        <dbReference type="ARBA" id="ARBA00004196"/>
    </source>
</evidence>
<name>A0A1I0B5A4_9PROT</name>
<sequence length="464" mass="50131">MKLILILAFFMCAQAYASEDTRDHPDAESESVQEHKSKKHDNGKRGDDPEHDGMKHGKDSHDGGHGHGHGGDKHGDHDDDHGHGGGHGSKGMKHDGDDHSGGHGHGHGGDKHGDHGDDHGHGGGHGHKGMKHDSDDHSGGHGHGHGGDKHGDDHGHGGGHGHGHGGKLDETRLKQFFEPLPESIIDEQKNAALIKLGKKLYMDPRLSVNDKISCNSCHSLSNFGVDNEPTSPGHEGKRGDRNSPTTMNAALHIAQFWDGRAADVEEQALGPILNPVEMGMPSEEAVVNKLKGIAEYKALFAEAFNNEKDPLKYKNIGVAIGAFERTLLTPSRFDDFLRGDKDALSKNEKRGLKKFINMGCVNCHNGAVIGGNSYKKIGLVVPYETSDMGRYEVTGLENDKKVFKVPSLRNITKTAPYFHDGSVETLDEAIELMAKHQLGRDHVGHGMIRDIKAFLGSLAAKNAE</sequence>
<comment type="subcellular location">
    <subcellularLocation>
        <location evidence="1">Cell envelope</location>
    </subcellularLocation>
</comment>
<evidence type="ECO:0000259" key="9">
    <source>
        <dbReference type="PROSITE" id="PS51007"/>
    </source>
</evidence>
<feature type="compositionally biased region" description="Basic and acidic residues" evidence="7">
    <location>
        <begin position="20"/>
        <end position="35"/>
    </location>
</feature>
<dbReference type="GO" id="GO:0009055">
    <property type="term" value="F:electron transfer activity"/>
    <property type="evidence" value="ECO:0007669"/>
    <property type="project" value="InterPro"/>
</dbReference>
<dbReference type="GO" id="GO:0030313">
    <property type="term" value="C:cell envelope"/>
    <property type="evidence" value="ECO:0007669"/>
    <property type="project" value="UniProtKB-SubCell"/>
</dbReference>